<feature type="chain" id="PRO_5009521984" description="Fibronectin type-III domain-containing protein" evidence="1">
    <location>
        <begin position="27"/>
        <end position="665"/>
    </location>
</feature>
<evidence type="ECO:0008006" key="4">
    <source>
        <dbReference type="Google" id="ProtNLM"/>
    </source>
</evidence>
<evidence type="ECO:0000313" key="3">
    <source>
        <dbReference type="Proteomes" id="UP000178943"/>
    </source>
</evidence>
<evidence type="ECO:0000256" key="1">
    <source>
        <dbReference type="SAM" id="SignalP"/>
    </source>
</evidence>
<proteinExistence type="predicted"/>
<dbReference type="AlphaFoldDB" id="A0A1F5VF59"/>
<dbReference type="Proteomes" id="UP000178943">
    <property type="component" value="Unassembled WGS sequence"/>
</dbReference>
<keyword evidence="1" id="KW-0732">Signal</keyword>
<dbReference type="STRING" id="1817863.A2Y62_20905"/>
<comment type="caution">
    <text evidence="2">The sequence shown here is derived from an EMBL/GenBank/DDBJ whole genome shotgun (WGS) entry which is preliminary data.</text>
</comment>
<gene>
    <name evidence="2" type="ORF">A2Y62_20905</name>
</gene>
<reference evidence="2 3" key="1">
    <citation type="journal article" date="2016" name="Nat. Commun.">
        <title>Thousands of microbial genomes shed light on interconnected biogeochemical processes in an aquifer system.</title>
        <authorList>
            <person name="Anantharaman K."/>
            <person name="Brown C.T."/>
            <person name="Hug L.A."/>
            <person name="Sharon I."/>
            <person name="Castelle C.J."/>
            <person name="Probst A.J."/>
            <person name="Thomas B.C."/>
            <person name="Singh A."/>
            <person name="Wilkins M.J."/>
            <person name="Karaoz U."/>
            <person name="Brodie E.L."/>
            <person name="Williams K.H."/>
            <person name="Hubbard S.S."/>
            <person name="Banfield J.F."/>
        </authorList>
    </citation>
    <scope>NUCLEOTIDE SEQUENCE [LARGE SCALE GENOMIC DNA]</scope>
</reference>
<protein>
    <recommendedName>
        <fullName evidence="4">Fibronectin type-III domain-containing protein</fullName>
    </recommendedName>
</protein>
<accession>A0A1F5VF59</accession>
<feature type="signal peptide" evidence="1">
    <location>
        <begin position="1"/>
        <end position="26"/>
    </location>
</feature>
<name>A0A1F5VF59_9BACT</name>
<sequence>MKTTIIKLFILSLSLFASFSFCFSHSNDNAQITKNPANYALLINDQQMDFKNWQIELKKSGYYATHWFPPTAAIYKLISPDELTLKPPVPASIYTTIAPAEITELSNVSDELRIAVHSFLALTDMETSAKDTLPIMAPLDVEKTDALVPPIQHYIPSGTCNATFLKRSGSEYLLGNISVNVILPESNGAIDPSTENWSLTRENQVTSAITTAMNFYTSSYNLHTNLTPSFTYHYYLGRINALAQTSYEPIVRPSDNMNEPGTGEGLWTNQIYNNLGYSGFTNRWLKGQEFNGDTRNNDGTDWAFTMFVVDSLNDSDGMFADSWFAYAWLGGPHSVMTYDNDGWTISQMNIVARHETGHTFYALDEYASSACTCTQVAGYVNYQNQNCENSCLFNGNCIMSSSTKQLAGVICSFTRGQIGWGDPDGDLVPDPVQIPPQTSIIPYAPDPTTNTMLTYFGQADIQTRPNQNLYNYQCDINILHIGAVYFRINGGGWMAAPACDGTYDSASECYTFTIGPLTPGLYTIDTMGADELGQADLTPASDTVTVLPAAPPGEPTMLKVMKNGANPNDLDLSWIPPGINCDQSTVFGVFRGLIPTVHGGGYDHTALVCYITTTSMTLPDPGPNTYLLVVAFSSTKEGSYGRTKTGVERPQSVAPCVPTQDFTPC</sequence>
<dbReference type="EMBL" id="MFGW01000186">
    <property type="protein sequence ID" value="OGF61980.1"/>
    <property type="molecule type" value="Genomic_DNA"/>
</dbReference>
<organism evidence="2 3">
    <name type="scientific">Candidatus Fischerbacteria bacterium RBG_13_37_8</name>
    <dbReference type="NCBI Taxonomy" id="1817863"/>
    <lineage>
        <taxon>Bacteria</taxon>
        <taxon>Candidatus Fischeribacteriota</taxon>
    </lineage>
</organism>
<evidence type="ECO:0000313" key="2">
    <source>
        <dbReference type="EMBL" id="OGF61980.1"/>
    </source>
</evidence>